<sequence length="304" mass="33406">MNMASIDVLVFIFTVICVCAEDLQNVFVRVQCKEMVGQYGQQSLLECVVLTTHGVADAEIGTVSWRKEGVEKPLLVFTKGEITIQQPGYKFAEPSWNNKNMNVSLLITNTAMTNAGVYTCLVITNSGDDESRIQLNVIARYSEPIIRSIPEKITGNADAALICDSIGGYPEGEIQWIVEGNKEWTKSSEMKVEQAQSGLFRLTSKLTLLRGSIFSKYTCVVFNASGGKEAEAIYTVEDIPEPEELGGRKGMESASKIVAPVVVIGSVLIGLMIVLLVLYRLRSQRDRQEVFNCDPDAEDGMDTA</sequence>
<dbReference type="OMA" id="PLMGTHD"/>
<evidence type="ECO:0000259" key="13">
    <source>
        <dbReference type="PROSITE" id="PS50835"/>
    </source>
</evidence>
<dbReference type="Gene3D" id="2.60.40.10">
    <property type="entry name" value="Immunoglobulins"/>
    <property type="match status" value="2"/>
</dbReference>
<dbReference type="Proteomes" id="UP000694558">
    <property type="component" value="Chromosome 8"/>
</dbReference>
<dbReference type="GO" id="GO:0007166">
    <property type="term" value="P:cell surface receptor signaling pathway"/>
    <property type="evidence" value="ECO:0007669"/>
    <property type="project" value="TreeGrafter"/>
</dbReference>
<reference evidence="14" key="2">
    <citation type="submission" date="2025-08" db="UniProtKB">
        <authorList>
            <consortium name="Ensembl"/>
        </authorList>
    </citation>
    <scope>IDENTIFICATION</scope>
</reference>
<keyword evidence="3 11" id="KW-0812">Transmembrane</keyword>
<evidence type="ECO:0000256" key="12">
    <source>
        <dbReference type="SAM" id="SignalP"/>
    </source>
</evidence>
<evidence type="ECO:0000256" key="8">
    <source>
        <dbReference type="ARBA" id="ARBA00023170"/>
    </source>
</evidence>
<dbReference type="GO" id="GO:0042102">
    <property type="term" value="P:positive regulation of T cell proliferation"/>
    <property type="evidence" value="ECO:0007669"/>
    <property type="project" value="TreeGrafter"/>
</dbReference>
<keyword evidence="9" id="KW-0325">Glycoprotein</keyword>
<dbReference type="InterPro" id="IPR013106">
    <property type="entry name" value="Ig_V-set"/>
</dbReference>
<keyword evidence="7" id="KW-1015">Disulfide bond</keyword>
<feature type="chain" id="PRO_5034758607" description="Ig-like domain-containing protein" evidence="12">
    <location>
        <begin position="21"/>
        <end position="304"/>
    </location>
</feature>
<dbReference type="Pfam" id="PF22705">
    <property type="entry name" value="C2-set_3"/>
    <property type="match status" value="1"/>
</dbReference>
<feature type="transmembrane region" description="Helical" evidence="11">
    <location>
        <begin position="257"/>
        <end position="279"/>
    </location>
</feature>
<dbReference type="GO" id="GO:0009897">
    <property type="term" value="C:external side of plasma membrane"/>
    <property type="evidence" value="ECO:0007669"/>
    <property type="project" value="TreeGrafter"/>
</dbReference>
<dbReference type="InterPro" id="IPR051713">
    <property type="entry name" value="T-cell_Activation_Regulation"/>
</dbReference>
<dbReference type="Pfam" id="PF07686">
    <property type="entry name" value="V-set"/>
    <property type="match status" value="1"/>
</dbReference>
<keyword evidence="5 11" id="KW-1133">Transmembrane helix</keyword>
<evidence type="ECO:0000256" key="2">
    <source>
        <dbReference type="ARBA" id="ARBA00022475"/>
    </source>
</evidence>
<dbReference type="PANTHER" id="PTHR25466:SF14">
    <property type="entry name" value="BUTYROPHILIN SUBFAMILY 2 MEMBER A2-LIKE-RELATED"/>
    <property type="match status" value="1"/>
</dbReference>
<dbReference type="SUPFAM" id="SSF48726">
    <property type="entry name" value="Immunoglobulin"/>
    <property type="match status" value="2"/>
</dbReference>
<evidence type="ECO:0000256" key="4">
    <source>
        <dbReference type="ARBA" id="ARBA00022729"/>
    </source>
</evidence>
<comment type="subcellular location">
    <subcellularLocation>
        <location evidence="1">Cell membrane</location>
        <topology evidence="1">Single-pass type I membrane protein</topology>
    </subcellularLocation>
</comment>
<dbReference type="PROSITE" id="PS50835">
    <property type="entry name" value="IG_LIKE"/>
    <property type="match status" value="2"/>
</dbReference>
<accession>A0A8D3AXC2</accession>
<feature type="domain" description="Ig-like" evidence="13">
    <location>
        <begin position="144"/>
        <end position="235"/>
    </location>
</feature>
<evidence type="ECO:0000256" key="9">
    <source>
        <dbReference type="ARBA" id="ARBA00023180"/>
    </source>
</evidence>
<evidence type="ECO:0000313" key="14">
    <source>
        <dbReference type="Ensembl" id="ENSSMAP00000025053.1"/>
    </source>
</evidence>
<feature type="domain" description="Ig-like" evidence="13">
    <location>
        <begin position="40"/>
        <end position="136"/>
    </location>
</feature>
<evidence type="ECO:0000256" key="6">
    <source>
        <dbReference type="ARBA" id="ARBA00023136"/>
    </source>
</evidence>
<dbReference type="GeneTree" id="ENSGT00540000073890"/>
<dbReference type="GO" id="GO:0042130">
    <property type="term" value="P:negative regulation of T cell proliferation"/>
    <property type="evidence" value="ECO:0007669"/>
    <property type="project" value="TreeGrafter"/>
</dbReference>
<proteinExistence type="predicted"/>
<dbReference type="GO" id="GO:0031295">
    <property type="term" value="P:T cell costimulation"/>
    <property type="evidence" value="ECO:0007669"/>
    <property type="project" value="TreeGrafter"/>
</dbReference>
<dbReference type="InterPro" id="IPR003599">
    <property type="entry name" value="Ig_sub"/>
</dbReference>
<reference evidence="14" key="1">
    <citation type="submission" date="2023-05" db="EMBL/GenBank/DDBJ databases">
        <title>High-quality long-read genome of Scophthalmus maximus.</title>
        <authorList>
            <person name="Lien S."/>
            <person name="Martinez P."/>
        </authorList>
    </citation>
    <scope>NUCLEOTIDE SEQUENCE [LARGE SCALE GENOMIC DNA]</scope>
</reference>
<gene>
    <name evidence="14" type="primary">zgc:174863</name>
</gene>
<feature type="signal peptide" evidence="12">
    <location>
        <begin position="1"/>
        <end position="20"/>
    </location>
</feature>
<dbReference type="PANTHER" id="PTHR25466">
    <property type="entry name" value="T-LYMPHOCYTE ACTIVATION ANTIGEN"/>
    <property type="match status" value="1"/>
</dbReference>
<keyword evidence="4 12" id="KW-0732">Signal</keyword>
<keyword evidence="10" id="KW-0393">Immunoglobulin domain</keyword>
<dbReference type="InterPro" id="IPR036179">
    <property type="entry name" value="Ig-like_dom_sf"/>
</dbReference>
<evidence type="ECO:0000256" key="3">
    <source>
        <dbReference type="ARBA" id="ARBA00022692"/>
    </source>
</evidence>
<keyword evidence="8" id="KW-0675">Receptor</keyword>
<dbReference type="SMART" id="SM00409">
    <property type="entry name" value="IG"/>
    <property type="match status" value="2"/>
</dbReference>
<keyword evidence="2" id="KW-1003">Cell membrane</keyword>
<dbReference type="AlphaFoldDB" id="A0A8D3AXC2"/>
<dbReference type="InterPro" id="IPR053896">
    <property type="entry name" value="BTN3A2-like_Ig-C"/>
</dbReference>
<name>A0A8D3AXC2_SCOMX</name>
<evidence type="ECO:0000256" key="7">
    <source>
        <dbReference type="ARBA" id="ARBA00023157"/>
    </source>
</evidence>
<evidence type="ECO:0000313" key="15">
    <source>
        <dbReference type="Proteomes" id="UP000694558"/>
    </source>
</evidence>
<evidence type="ECO:0000256" key="11">
    <source>
        <dbReference type="SAM" id="Phobius"/>
    </source>
</evidence>
<dbReference type="Ensembl" id="ENSSMAT00000025354.2">
    <property type="protein sequence ID" value="ENSSMAP00000025053.1"/>
    <property type="gene ID" value="ENSSMAG00000015332.2"/>
</dbReference>
<dbReference type="InterPro" id="IPR013783">
    <property type="entry name" value="Ig-like_fold"/>
</dbReference>
<organism evidence="14 15">
    <name type="scientific">Scophthalmus maximus</name>
    <name type="common">Turbot</name>
    <name type="synonym">Psetta maxima</name>
    <dbReference type="NCBI Taxonomy" id="52904"/>
    <lineage>
        <taxon>Eukaryota</taxon>
        <taxon>Metazoa</taxon>
        <taxon>Chordata</taxon>
        <taxon>Craniata</taxon>
        <taxon>Vertebrata</taxon>
        <taxon>Euteleostomi</taxon>
        <taxon>Actinopterygii</taxon>
        <taxon>Neopterygii</taxon>
        <taxon>Teleostei</taxon>
        <taxon>Neoteleostei</taxon>
        <taxon>Acanthomorphata</taxon>
        <taxon>Carangaria</taxon>
        <taxon>Pleuronectiformes</taxon>
        <taxon>Pleuronectoidei</taxon>
        <taxon>Scophthalmidae</taxon>
        <taxon>Scophthalmus</taxon>
    </lineage>
</organism>
<evidence type="ECO:0000256" key="1">
    <source>
        <dbReference type="ARBA" id="ARBA00004251"/>
    </source>
</evidence>
<dbReference type="GO" id="GO:0006955">
    <property type="term" value="P:immune response"/>
    <property type="evidence" value="ECO:0007669"/>
    <property type="project" value="TreeGrafter"/>
</dbReference>
<evidence type="ECO:0000256" key="10">
    <source>
        <dbReference type="ARBA" id="ARBA00023319"/>
    </source>
</evidence>
<dbReference type="InterPro" id="IPR007110">
    <property type="entry name" value="Ig-like_dom"/>
</dbReference>
<dbReference type="GO" id="GO:0071222">
    <property type="term" value="P:cellular response to lipopolysaccharide"/>
    <property type="evidence" value="ECO:0007669"/>
    <property type="project" value="TreeGrafter"/>
</dbReference>
<keyword evidence="6 11" id="KW-0472">Membrane</keyword>
<protein>
    <recommendedName>
        <fullName evidence="13">Ig-like domain-containing protein</fullName>
    </recommendedName>
</protein>
<evidence type="ECO:0000256" key="5">
    <source>
        <dbReference type="ARBA" id="ARBA00022989"/>
    </source>
</evidence>